<dbReference type="InterPro" id="IPR015931">
    <property type="entry name" value="Acnase/IPM_dHydase_lsu_aba_1/3"/>
</dbReference>
<comment type="caution">
    <text evidence="9">The sequence shown here is derived from an EMBL/GenBank/DDBJ whole genome shotgun (WGS) entry which is preliminary data.</text>
</comment>
<evidence type="ECO:0000256" key="1">
    <source>
        <dbReference type="ARBA" id="ARBA00001966"/>
    </source>
</evidence>
<accession>A0A9D2N2B9</accession>
<dbReference type="InterPro" id="IPR050926">
    <property type="entry name" value="Aconitase/IPM_isomerase"/>
</dbReference>
<feature type="domain" description="Aconitase A/isopropylmalate dehydratase small subunit swivel" evidence="8">
    <location>
        <begin position="651"/>
        <end position="696"/>
    </location>
</feature>
<comment type="subunit">
    <text evidence="3">Monomer.</text>
</comment>
<dbReference type="Pfam" id="PF00694">
    <property type="entry name" value="Aconitase_C"/>
    <property type="match status" value="1"/>
</dbReference>
<keyword evidence="4" id="KW-0479">Metal-binding</keyword>
<dbReference type="AlphaFoldDB" id="A0A9D2N2B9"/>
<dbReference type="SUPFAM" id="SSF53732">
    <property type="entry name" value="Aconitase iron-sulfur domain"/>
    <property type="match status" value="1"/>
</dbReference>
<evidence type="ECO:0000256" key="5">
    <source>
        <dbReference type="ARBA" id="ARBA00023004"/>
    </source>
</evidence>
<comment type="cofactor">
    <cofactor evidence="1">
        <name>[4Fe-4S] cluster</name>
        <dbReference type="ChEBI" id="CHEBI:49883"/>
    </cofactor>
</comment>
<proteinExistence type="inferred from homology"/>
<dbReference type="Gene3D" id="3.20.19.10">
    <property type="entry name" value="Aconitase, domain 4"/>
    <property type="match status" value="1"/>
</dbReference>
<evidence type="ECO:0000256" key="4">
    <source>
        <dbReference type="ARBA" id="ARBA00022723"/>
    </source>
</evidence>
<dbReference type="GO" id="GO:0005829">
    <property type="term" value="C:cytosol"/>
    <property type="evidence" value="ECO:0007669"/>
    <property type="project" value="TreeGrafter"/>
</dbReference>
<dbReference type="SUPFAM" id="SSF52016">
    <property type="entry name" value="LeuD/IlvD-like"/>
    <property type="match status" value="1"/>
</dbReference>
<dbReference type="NCBIfam" id="NF008503">
    <property type="entry name" value="PRK11413.1"/>
    <property type="match status" value="1"/>
</dbReference>
<evidence type="ECO:0000256" key="6">
    <source>
        <dbReference type="ARBA" id="ARBA00023014"/>
    </source>
</evidence>
<dbReference type="Proteomes" id="UP000823893">
    <property type="component" value="Unassembled WGS sequence"/>
</dbReference>
<dbReference type="GO" id="GO:0006099">
    <property type="term" value="P:tricarboxylic acid cycle"/>
    <property type="evidence" value="ECO:0007669"/>
    <property type="project" value="TreeGrafter"/>
</dbReference>
<dbReference type="Gene3D" id="3.40.1060.10">
    <property type="entry name" value="Aconitase, Domain 2"/>
    <property type="match status" value="1"/>
</dbReference>
<name>A0A9D2N2B9_9FIRM</name>
<dbReference type="GO" id="GO:0046872">
    <property type="term" value="F:metal ion binding"/>
    <property type="evidence" value="ECO:0007669"/>
    <property type="project" value="UniProtKB-KW"/>
</dbReference>
<feature type="domain" description="Aconitase/3-isopropylmalate dehydratase large subunit alpha/beta/alpha" evidence="7">
    <location>
        <begin position="50"/>
        <end position="480"/>
    </location>
</feature>
<dbReference type="GO" id="GO:0003994">
    <property type="term" value="F:aconitate hydratase activity"/>
    <property type="evidence" value="ECO:0007669"/>
    <property type="project" value="TreeGrafter"/>
</dbReference>
<evidence type="ECO:0000313" key="10">
    <source>
        <dbReference type="Proteomes" id="UP000823893"/>
    </source>
</evidence>
<reference evidence="9" key="2">
    <citation type="submission" date="2021-04" db="EMBL/GenBank/DDBJ databases">
        <authorList>
            <person name="Gilroy R."/>
        </authorList>
    </citation>
    <scope>NUCLEOTIDE SEQUENCE</scope>
    <source>
        <strain evidence="9">ChiSxjej6B18-287</strain>
    </source>
</reference>
<dbReference type="Gene3D" id="3.30.499.10">
    <property type="entry name" value="Aconitase, domain 3"/>
    <property type="match status" value="2"/>
</dbReference>
<dbReference type="InterPro" id="IPR015932">
    <property type="entry name" value="Aconitase_dom2"/>
</dbReference>
<dbReference type="PRINTS" id="PR00415">
    <property type="entry name" value="ACONITASE"/>
</dbReference>
<evidence type="ECO:0000256" key="3">
    <source>
        <dbReference type="ARBA" id="ARBA00011245"/>
    </source>
</evidence>
<dbReference type="InterPro" id="IPR001030">
    <property type="entry name" value="Acoase/IPM_deHydtase_lsu_aba"/>
</dbReference>
<dbReference type="InterPro" id="IPR015928">
    <property type="entry name" value="Aconitase/3IPM_dehydase_swvl"/>
</dbReference>
<keyword evidence="6" id="KW-0411">Iron-sulfur</keyword>
<dbReference type="PANTHER" id="PTHR43160:SF3">
    <property type="entry name" value="ACONITATE HYDRATASE, MITOCHONDRIAL"/>
    <property type="match status" value="1"/>
</dbReference>
<protein>
    <submittedName>
        <fullName evidence="9">Hydratase</fullName>
    </submittedName>
</protein>
<dbReference type="InterPro" id="IPR000573">
    <property type="entry name" value="AconitaseA/IPMdHydase_ssu_swvl"/>
</dbReference>
<reference evidence="9" key="1">
    <citation type="journal article" date="2021" name="PeerJ">
        <title>Extensive microbial diversity within the chicken gut microbiome revealed by metagenomics and culture.</title>
        <authorList>
            <person name="Gilroy R."/>
            <person name="Ravi A."/>
            <person name="Getino M."/>
            <person name="Pursley I."/>
            <person name="Horton D.L."/>
            <person name="Alikhan N.F."/>
            <person name="Baker D."/>
            <person name="Gharbi K."/>
            <person name="Hall N."/>
            <person name="Watson M."/>
            <person name="Adriaenssens E.M."/>
            <person name="Foster-Nyarko E."/>
            <person name="Jarju S."/>
            <person name="Secka A."/>
            <person name="Antonio M."/>
            <person name="Oren A."/>
            <person name="Chaudhuri R.R."/>
            <person name="La Ragione R."/>
            <person name="Hildebrand F."/>
            <person name="Pallen M.J."/>
        </authorList>
    </citation>
    <scope>NUCLEOTIDE SEQUENCE</scope>
    <source>
        <strain evidence="9">ChiSxjej6B18-287</strain>
    </source>
</reference>
<sequence length="764" mass="83561">MINLYDGGAWLIDGKEVLPDGPQAGEIIQNKYGKAAPDKKEAAKNTIAYSILKDHNTSRNMEDLRIKFDKLTSHDITFVGIIQTARASGLEKFPIPYVLTNCHNSLCAVGGTINEDDHMFGLTCAKRYGGVYVPPHQAVIHQFAREMLAEGGKMILGSDSHTRYGALGTMAMGEGGPELVKQLLGRTYDIKCPQVVGIYLTGKPVPGVGPQDVALAIIGAVFANGYVKNKVMEFVGPGVENLSADFRIGVDVMTTETTCLSSIWKTDSEIKNFYDIHGRGQDYKELNPGPVTYYDGLVHVELDKIRPMIAMPFHPSNTYTIEELNANLMDILDDVEKKAQISLDGKIPYTLKDKVRDGKLYVEQGIIAGCAGGGFENICDAADILRGASIGADAFTLSVYPASTPIYMELAKNGVLADLLQTGAVVKTAFCGPCFGAGDTPANNALSIRHSTRNFPNREGSKIQNGQISSVALMDARSIAATAANKGQLTPATEFAGEYRHPQYFFDKTIYENRVFDSKGKADPTVEIQFGPNIKDWPEMPGLTENLVLKVVSEIHDPVTTTDELIPSGETSSYRSNPLKLAEFALSRKDPDYVGLAKEVQKAEKAREEGECPVSALTELKPVWDKIKESYPDMNQNNTGVGSTIFAVKPGDGSAREQAASCQKVLGGWANIANEYATKRYRSNLINWGMLPFLIPEGDLPFKKGDYLYIPDIRRAVEEGRKEIKAYTVGETLTEFTLGLGDMTEDEREIILEGCLINYYRSGK</sequence>
<dbReference type="PANTHER" id="PTHR43160">
    <property type="entry name" value="ACONITATE HYDRATASE B"/>
    <property type="match status" value="1"/>
</dbReference>
<keyword evidence="5" id="KW-0408">Iron</keyword>
<comment type="similarity">
    <text evidence="2">Belongs to the aconitase/IPM isomerase family.</text>
</comment>
<evidence type="ECO:0000313" key="9">
    <source>
        <dbReference type="EMBL" id="HJC09591.1"/>
    </source>
</evidence>
<evidence type="ECO:0000259" key="7">
    <source>
        <dbReference type="Pfam" id="PF00330"/>
    </source>
</evidence>
<evidence type="ECO:0000256" key="2">
    <source>
        <dbReference type="ARBA" id="ARBA00007185"/>
    </source>
</evidence>
<dbReference type="GO" id="GO:0051539">
    <property type="term" value="F:4 iron, 4 sulfur cluster binding"/>
    <property type="evidence" value="ECO:0007669"/>
    <property type="project" value="TreeGrafter"/>
</dbReference>
<dbReference type="InterPro" id="IPR036008">
    <property type="entry name" value="Aconitase_4Fe-4S_dom"/>
</dbReference>
<dbReference type="Pfam" id="PF00330">
    <property type="entry name" value="Aconitase"/>
    <property type="match status" value="1"/>
</dbReference>
<gene>
    <name evidence="9" type="ORF">H9935_02110</name>
</gene>
<evidence type="ECO:0000259" key="8">
    <source>
        <dbReference type="Pfam" id="PF00694"/>
    </source>
</evidence>
<organism evidence="9 10">
    <name type="scientific">Candidatus Blautia merdigallinarum</name>
    <dbReference type="NCBI Taxonomy" id="2838495"/>
    <lineage>
        <taxon>Bacteria</taxon>
        <taxon>Bacillati</taxon>
        <taxon>Bacillota</taxon>
        <taxon>Clostridia</taxon>
        <taxon>Lachnospirales</taxon>
        <taxon>Lachnospiraceae</taxon>
        <taxon>Blautia</taxon>
    </lineage>
</organism>
<dbReference type="EMBL" id="DWWV01000026">
    <property type="protein sequence ID" value="HJC09591.1"/>
    <property type="molecule type" value="Genomic_DNA"/>
</dbReference>